<dbReference type="EMBL" id="PGCK01000003">
    <property type="protein sequence ID" value="MCD1294243.1"/>
    <property type="molecule type" value="Genomic_DNA"/>
</dbReference>
<dbReference type="Proteomes" id="UP001320159">
    <property type="component" value="Unassembled WGS sequence"/>
</dbReference>
<dbReference type="RefSeq" id="WP_230741035.1">
    <property type="nucleotide sequence ID" value="NZ_PGCK01000003.1"/>
</dbReference>
<evidence type="ECO:0000313" key="1">
    <source>
        <dbReference type="EMBL" id="MCD1294243.1"/>
    </source>
</evidence>
<comment type="caution">
    <text evidence="1">The sequence shown here is derived from an EMBL/GenBank/DDBJ whole genome shotgun (WGS) entry which is preliminary data.</text>
</comment>
<accession>A0AAP2RBA4</accession>
<name>A0AAP2RBA4_9EURY</name>
<dbReference type="AlphaFoldDB" id="A0AAP2RBA4"/>
<evidence type="ECO:0000313" key="2">
    <source>
        <dbReference type="Proteomes" id="UP001320159"/>
    </source>
</evidence>
<dbReference type="InterPro" id="IPR009183">
    <property type="entry name" value="UCP004962"/>
</dbReference>
<reference evidence="1 2" key="1">
    <citation type="submission" date="2017-11" db="EMBL/GenBank/DDBJ databases">
        <title>Isolation and Characterization of Family Methanocellaceae Species from Potential Methane Hydrate Area Offshore Southwestern Taiwan.</title>
        <authorList>
            <person name="Zhang W.-L."/>
            <person name="Chen W.-C."/>
            <person name="Lai M.-C."/>
            <person name="Chen S.-C."/>
        </authorList>
    </citation>
    <scope>NUCLEOTIDE SEQUENCE [LARGE SCALE GENOMIC DNA]</scope>
    <source>
        <strain evidence="1 2">CWC-04</strain>
    </source>
</reference>
<dbReference type="Gene3D" id="3.40.50.2300">
    <property type="match status" value="1"/>
</dbReference>
<dbReference type="SUPFAM" id="SSF52317">
    <property type="entry name" value="Class I glutamine amidotransferase-like"/>
    <property type="match status" value="1"/>
</dbReference>
<dbReference type="CDD" id="cd01653">
    <property type="entry name" value="GATase1"/>
    <property type="match status" value="1"/>
</dbReference>
<protein>
    <submittedName>
        <fullName evidence="1">DUF2124 domain-containing protein</fullName>
    </submittedName>
</protein>
<gene>
    <name evidence="1" type="ORF">CUJ83_04435</name>
</gene>
<sequence>MDSTQENPQILETSHGLSGMLRMFKATMTSQGMNPGDKIVFVGSAGTCVPFIELFAYTIRDSKAEMVLVPDGVLDDSRAIWWIPEIGMQIGGAVDPANADFVILLGGLSMPQSKIGAEGTNDVVKKILKPGGKVFGICFMDMFAKAGWYGKVPFDLVMDATIDPIRLQKLN</sequence>
<keyword evidence="2" id="KW-1185">Reference proteome</keyword>
<dbReference type="PIRSF" id="PIRSF004962">
    <property type="entry name" value="UCP004962"/>
    <property type="match status" value="1"/>
</dbReference>
<proteinExistence type="predicted"/>
<organism evidence="1 2">
    <name type="scientific">Methanooceanicella nereidis</name>
    <dbReference type="NCBI Taxonomy" id="2052831"/>
    <lineage>
        <taxon>Archaea</taxon>
        <taxon>Methanobacteriati</taxon>
        <taxon>Methanobacteriota</taxon>
        <taxon>Stenosarchaea group</taxon>
        <taxon>Methanomicrobia</taxon>
        <taxon>Methanocellales</taxon>
        <taxon>Methanocellaceae</taxon>
        <taxon>Methanooceanicella</taxon>
    </lineage>
</organism>
<dbReference type="Pfam" id="PF09897">
    <property type="entry name" value="DUF2124"/>
    <property type="match status" value="1"/>
</dbReference>
<dbReference type="InterPro" id="IPR029062">
    <property type="entry name" value="Class_I_gatase-like"/>
</dbReference>